<dbReference type="EMBL" id="CP029822">
    <property type="protein sequence ID" value="AZS49572.1"/>
    <property type="molecule type" value="Genomic_DNA"/>
</dbReference>
<dbReference type="SUPFAM" id="SSF56112">
    <property type="entry name" value="Protein kinase-like (PK-like)"/>
    <property type="match status" value="1"/>
</dbReference>
<dbReference type="PANTHER" id="PTHR33540">
    <property type="entry name" value="TRNA THREONYLCARBAMOYLADENOSINE BIOSYNTHESIS PROTEIN TSAE"/>
    <property type="match status" value="1"/>
</dbReference>
<accession>A0A3Q9JMK1</accession>
<dbReference type="GO" id="GO:0005524">
    <property type="term" value="F:ATP binding"/>
    <property type="evidence" value="ECO:0007669"/>
    <property type="project" value="UniProtKB-KW"/>
</dbReference>
<dbReference type="Proteomes" id="UP000273143">
    <property type="component" value="Chromosome"/>
</dbReference>
<dbReference type="FunFam" id="3.90.1200.10:FF:000017">
    <property type="entry name" value="Aminoglycoside phosphotransferase"/>
    <property type="match status" value="1"/>
</dbReference>
<dbReference type="InterPro" id="IPR011009">
    <property type="entry name" value="Kinase-like_dom_sf"/>
</dbReference>
<dbReference type="KEGG" id="emo:DM558_01725"/>
<dbReference type="Gene3D" id="3.90.1200.10">
    <property type="match status" value="1"/>
</dbReference>
<organism evidence="4 5">
    <name type="scientific">Entomomonas moraniae</name>
    <dbReference type="NCBI Taxonomy" id="2213226"/>
    <lineage>
        <taxon>Bacteria</taxon>
        <taxon>Pseudomonadati</taxon>
        <taxon>Pseudomonadota</taxon>
        <taxon>Gammaproteobacteria</taxon>
        <taxon>Pseudomonadales</taxon>
        <taxon>Pseudomonadaceae</taxon>
        <taxon>Entomomonas</taxon>
    </lineage>
</organism>
<name>A0A3Q9JMK1_9GAMM</name>
<evidence type="ECO:0000256" key="2">
    <source>
        <dbReference type="ARBA" id="ARBA00022840"/>
    </source>
</evidence>
<dbReference type="RefSeq" id="WP_127161773.1">
    <property type="nucleotide sequence ID" value="NZ_CP029822.1"/>
</dbReference>
<protein>
    <submittedName>
        <fullName evidence="4">Aminoglycoside phosphotransferase</fullName>
    </submittedName>
</protein>
<sequence>MNNDLRLAQLHTWLTAQTLDLPFFNGTLGDVNIELTPASSDASFRRYFRLKLNNQSLIVMDAPPPQESQNCRPFVKIANLLAEQGLNVPHILASDLEQGFLLLTDLGTHTWLEILNTQNADSLFAKAINSLIKLQHTNLSVELPTYNEALLQRELSLFPEWYLNKHCNIVLTETQQLLWEKNCKKLINSALQQPNVLVHRDYMPRNLMQSEPNPGVLDFQDAVYGPVTYDITCLFKDAFISWPQEKVEQWLKQYWQTAKQESIPVQESFEAFQLASDLMGVQRHLKVIGIFARILHRDGKPKYVKDTPRFFAYINEVISRRPEELQELKQLLEELDLPENKS</sequence>
<keyword evidence="4" id="KW-0808">Transferase</keyword>
<feature type="domain" description="Aminoglycoside phosphotransferase" evidence="3">
    <location>
        <begin position="35"/>
        <end position="258"/>
    </location>
</feature>
<dbReference type="Gene3D" id="3.30.200.20">
    <property type="entry name" value="Phosphorylase Kinase, domain 1"/>
    <property type="match status" value="1"/>
</dbReference>
<dbReference type="Pfam" id="PF01636">
    <property type="entry name" value="APH"/>
    <property type="match status" value="1"/>
</dbReference>
<dbReference type="AlphaFoldDB" id="A0A3Q9JMK1"/>
<dbReference type="InterPro" id="IPR002575">
    <property type="entry name" value="Aminoglycoside_PTrfase"/>
</dbReference>
<proteinExistence type="predicted"/>
<keyword evidence="2" id="KW-0067">ATP-binding</keyword>
<dbReference type="GO" id="GO:0016740">
    <property type="term" value="F:transferase activity"/>
    <property type="evidence" value="ECO:0007669"/>
    <property type="project" value="UniProtKB-KW"/>
</dbReference>
<evidence type="ECO:0000313" key="5">
    <source>
        <dbReference type="Proteomes" id="UP000273143"/>
    </source>
</evidence>
<keyword evidence="5" id="KW-1185">Reference proteome</keyword>
<evidence type="ECO:0000259" key="3">
    <source>
        <dbReference type="Pfam" id="PF01636"/>
    </source>
</evidence>
<evidence type="ECO:0000313" key="4">
    <source>
        <dbReference type="EMBL" id="AZS49572.1"/>
    </source>
</evidence>
<keyword evidence="1" id="KW-0547">Nucleotide-binding</keyword>
<gene>
    <name evidence="4" type="ORF">DM558_01725</name>
</gene>
<dbReference type="PANTHER" id="PTHR33540:SF1">
    <property type="entry name" value="N-ACETYLMURAMATE_N-ACETYLGLUCOSAMINE KINASE"/>
    <property type="match status" value="1"/>
</dbReference>
<evidence type="ECO:0000256" key="1">
    <source>
        <dbReference type="ARBA" id="ARBA00022741"/>
    </source>
</evidence>
<reference evidence="5" key="1">
    <citation type="submission" date="2018-06" db="EMBL/GenBank/DDBJ databases">
        <title>Complete genome of Pseudomonas insecticola strain QZS01.</title>
        <authorList>
            <person name="Wang J."/>
            <person name="Su Q."/>
        </authorList>
    </citation>
    <scope>NUCLEOTIDE SEQUENCE [LARGE SCALE GENOMIC DNA]</scope>
    <source>
        <strain evidence="5">QZS01</strain>
    </source>
</reference>